<dbReference type="PROSITE" id="PS50878">
    <property type="entry name" value="RT_POL"/>
    <property type="match status" value="1"/>
</dbReference>
<comment type="caution">
    <text evidence="2">The sequence shown here is derived from an EMBL/GenBank/DDBJ whole genome shotgun (WGS) entry which is preliminary data.</text>
</comment>
<evidence type="ECO:0000313" key="3">
    <source>
        <dbReference type="Proteomes" id="UP000230750"/>
    </source>
</evidence>
<dbReference type="Gene3D" id="3.10.10.10">
    <property type="entry name" value="HIV Type 1 Reverse Transcriptase, subunit A, domain 1"/>
    <property type="match status" value="1"/>
</dbReference>
<protein>
    <recommendedName>
        <fullName evidence="1">Reverse transcriptase domain-containing protein</fullName>
    </recommendedName>
</protein>
<dbReference type="EMBL" id="MRZV01002255">
    <property type="protein sequence ID" value="PIK34185.1"/>
    <property type="molecule type" value="Genomic_DNA"/>
</dbReference>
<dbReference type="PANTHER" id="PTHR33064:SF37">
    <property type="entry name" value="RIBONUCLEASE H"/>
    <property type="match status" value="1"/>
</dbReference>
<accession>A0A2G8JEN8</accession>
<dbReference type="CDD" id="cd01647">
    <property type="entry name" value="RT_LTR"/>
    <property type="match status" value="1"/>
</dbReference>
<keyword evidence="3" id="KW-1185">Reference proteome</keyword>
<dbReference type="Pfam" id="PF00078">
    <property type="entry name" value="RVT_1"/>
    <property type="match status" value="1"/>
</dbReference>
<evidence type="ECO:0000259" key="1">
    <source>
        <dbReference type="PROSITE" id="PS50878"/>
    </source>
</evidence>
<dbReference type="Proteomes" id="UP000230750">
    <property type="component" value="Unassembled WGS sequence"/>
</dbReference>
<dbReference type="InterPro" id="IPR051320">
    <property type="entry name" value="Viral_Replic_Matur_Polypro"/>
</dbReference>
<sequence length="205" mass="23433">MPGPFPDQYAVPLVQEAVFQWFSVIDLKSGYYQIPMKKDDQEKNAFICPLVFYEFRRLPQGIKGAPAKFQRLMERCMSGLNLTEALVYMDDFIVFAKSLEEMEDRLGKELDRLAEFGLKISPDKCQFGCRSVKYLGHIISEKGVETDPDKLEALKSWPRPTNVRELRSLLGFAGFIEDLCQATPDCLPFTQTDCRGGCARRRAQN</sequence>
<dbReference type="SUPFAM" id="SSF56672">
    <property type="entry name" value="DNA/RNA polymerases"/>
    <property type="match status" value="1"/>
</dbReference>
<dbReference type="InterPro" id="IPR000477">
    <property type="entry name" value="RT_dom"/>
</dbReference>
<dbReference type="AlphaFoldDB" id="A0A2G8JEN8"/>
<dbReference type="OrthoDB" id="8947436at2759"/>
<organism evidence="2 3">
    <name type="scientific">Stichopus japonicus</name>
    <name type="common">Sea cucumber</name>
    <dbReference type="NCBI Taxonomy" id="307972"/>
    <lineage>
        <taxon>Eukaryota</taxon>
        <taxon>Metazoa</taxon>
        <taxon>Echinodermata</taxon>
        <taxon>Eleutherozoa</taxon>
        <taxon>Echinozoa</taxon>
        <taxon>Holothuroidea</taxon>
        <taxon>Aspidochirotacea</taxon>
        <taxon>Aspidochirotida</taxon>
        <taxon>Stichopodidae</taxon>
        <taxon>Apostichopus</taxon>
    </lineage>
</organism>
<proteinExistence type="predicted"/>
<name>A0A2G8JEN8_STIJA</name>
<evidence type="ECO:0000313" key="2">
    <source>
        <dbReference type="EMBL" id="PIK34185.1"/>
    </source>
</evidence>
<dbReference type="PANTHER" id="PTHR33064">
    <property type="entry name" value="POL PROTEIN"/>
    <property type="match status" value="1"/>
</dbReference>
<feature type="domain" description="Reverse transcriptase" evidence="1">
    <location>
        <begin position="1"/>
        <end position="139"/>
    </location>
</feature>
<dbReference type="InterPro" id="IPR043502">
    <property type="entry name" value="DNA/RNA_pol_sf"/>
</dbReference>
<reference evidence="2 3" key="1">
    <citation type="journal article" date="2017" name="PLoS Biol.">
        <title>The sea cucumber genome provides insights into morphological evolution and visceral regeneration.</title>
        <authorList>
            <person name="Zhang X."/>
            <person name="Sun L."/>
            <person name="Yuan J."/>
            <person name="Sun Y."/>
            <person name="Gao Y."/>
            <person name="Zhang L."/>
            <person name="Li S."/>
            <person name="Dai H."/>
            <person name="Hamel J.F."/>
            <person name="Liu C."/>
            <person name="Yu Y."/>
            <person name="Liu S."/>
            <person name="Lin W."/>
            <person name="Guo K."/>
            <person name="Jin S."/>
            <person name="Xu P."/>
            <person name="Storey K.B."/>
            <person name="Huan P."/>
            <person name="Zhang T."/>
            <person name="Zhou Y."/>
            <person name="Zhang J."/>
            <person name="Lin C."/>
            <person name="Li X."/>
            <person name="Xing L."/>
            <person name="Huo D."/>
            <person name="Sun M."/>
            <person name="Wang L."/>
            <person name="Mercier A."/>
            <person name="Li F."/>
            <person name="Yang H."/>
            <person name="Xiang J."/>
        </authorList>
    </citation>
    <scope>NUCLEOTIDE SEQUENCE [LARGE SCALE GENOMIC DNA]</scope>
    <source>
        <strain evidence="2">Shaxun</strain>
        <tissue evidence="2">Muscle</tissue>
    </source>
</reference>
<gene>
    <name evidence="2" type="ORF">BSL78_28991</name>
</gene>
<dbReference type="InterPro" id="IPR043128">
    <property type="entry name" value="Rev_trsase/Diguanyl_cyclase"/>
</dbReference>
<dbReference type="Gene3D" id="3.30.70.270">
    <property type="match status" value="2"/>
</dbReference>